<dbReference type="InterPro" id="IPR012334">
    <property type="entry name" value="Pectin_lyas_fold"/>
</dbReference>
<comment type="subcellular location">
    <subcellularLocation>
        <location evidence="3">Secreted</location>
    </subcellularLocation>
</comment>
<protein>
    <submittedName>
        <fullName evidence="6">Pectate lyase</fullName>
    </submittedName>
</protein>
<evidence type="ECO:0000313" key="7">
    <source>
        <dbReference type="Proteomes" id="UP000239532"/>
    </source>
</evidence>
<dbReference type="InterPro" id="IPR026444">
    <property type="entry name" value="Secre_tail"/>
</dbReference>
<dbReference type="InterPro" id="IPR013783">
    <property type="entry name" value="Ig-like_fold"/>
</dbReference>
<dbReference type="EMBL" id="MQUC01000003">
    <property type="protein sequence ID" value="PRP68065.1"/>
    <property type="molecule type" value="Genomic_DNA"/>
</dbReference>
<dbReference type="Proteomes" id="UP000239532">
    <property type="component" value="Unassembled WGS sequence"/>
</dbReference>
<reference evidence="6 7" key="1">
    <citation type="submission" date="2016-11" db="EMBL/GenBank/DDBJ databases">
        <title>Trade-off between light-utilization and light-protection in marine flavobacteria.</title>
        <authorList>
            <person name="Kumagai Y."/>
        </authorList>
    </citation>
    <scope>NUCLEOTIDE SEQUENCE [LARGE SCALE GENOMIC DNA]</scope>
    <source>
        <strain evidence="6 7">JCM 17109</strain>
    </source>
</reference>
<dbReference type="OrthoDB" id="5381604at2"/>
<feature type="domain" description="Pectate lyase" evidence="5">
    <location>
        <begin position="158"/>
        <end position="382"/>
    </location>
</feature>
<dbReference type="Gene3D" id="2.160.20.10">
    <property type="entry name" value="Single-stranded right-handed beta-helix, Pectin lyase-like"/>
    <property type="match status" value="1"/>
</dbReference>
<dbReference type="Pfam" id="PF18283">
    <property type="entry name" value="CBM77"/>
    <property type="match status" value="1"/>
</dbReference>
<comment type="caution">
    <text evidence="6">The sequence shown here is derived from an EMBL/GenBank/DDBJ whole genome shotgun (WGS) entry which is preliminary data.</text>
</comment>
<dbReference type="InterPro" id="IPR002022">
    <property type="entry name" value="Pec_lyase"/>
</dbReference>
<dbReference type="GO" id="GO:0005576">
    <property type="term" value="C:extracellular region"/>
    <property type="evidence" value="ECO:0007669"/>
    <property type="project" value="UniProtKB-SubCell"/>
</dbReference>
<dbReference type="SUPFAM" id="SSF51126">
    <property type="entry name" value="Pectin lyase-like"/>
    <property type="match status" value="1"/>
</dbReference>
<dbReference type="Pfam" id="PF18962">
    <property type="entry name" value="Por_Secre_tail"/>
    <property type="match status" value="1"/>
</dbReference>
<keyword evidence="1 4" id="KW-0732">Signal</keyword>
<dbReference type="NCBIfam" id="TIGR04183">
    <property type="entry name" value="Por_Secre_tail"/>
    <property type="match status" value="1"/>
</dbReference>
<dbReference type="PANTHER" id="PTHR31683">
    <property type="entry name" value="PECTATE LYASE 18-RELATED"/>
    <property type="match status" value="1"/>
</dbReference>
<comment type="similarity">
    <text evidence="3">Belongs to the polysaccharide lyase 1 family.</text>
</comment>
<evidence type="ECO:0000256" key="3">
    <source>
        <dbReference type="RuleBase" id="RU361173"/>
    </source>
</evidence>
<dbReference type="RefSeq" id="WP_105983742.1">
    <property type="nucleotide sequence ID" value="NZ_MQUC01000003.1"/>
</dbReference>
<sequence length="827" mass="88920">MKTVLLFKMFMMACALSTAQSVNITAATGWLESAYVTWEPVAGANRYDVFYSGNGMTDQQIDTQLIRSYGSYYRADIIGLAAGDYTFKIVPVTSNNPGAAAVTGVVTVMAHDRNGFAHEGGYVPGAYNLDGTLKDNAVVIYITENSKNTVTLNVTGANSNPCVGLQNILDGFKKGRDNRPLAIRLIGNITDLDYMINGDLVIENDNNANGSITFEGIGSDAVANGWGLRIKRGTNIEVRNLAFMLTDAAEGDNVGLQQDNDHVWVHNCDMFYGAPGGDADQSKGDGALDCKRSTYVTMSYNHFWDTGKSNLLGLSEDTTTGLYITYHHNWYDHSDSRHPRVRFYSAHIYNNYFDGNSKYGSGSTNGSSLFIEGNYFRKCKYPMLTSRQGTDISGGSSGTFSGEDGGFIKAFNNTISGQQRLVYYDAVNAPVQFDAYQAAARSEQIPSNLTSFKGNNAYNNFDTDASLYVNTISIDTPEDARDKVMQYSGRVSGGDITWTFNNAVDDNDSGVNSGLAALLQSYSTSVVSVQGDQGTNQSAQTLTIPNNNEQAVNSGESIEDMVFVWGGDATSASVSGLPSAGIVFTIDSSSKTVTISGTPTENVSFTVTTTGTAGSPVSGTGSIRINGVAGDDEVHNFTASGLTSNFYSFSGANINSTAGSTTYDGLTLTTRLKIESSTNISYSTSTESELTLVFDLTFNGTIKLDNTSYTASNGLLLIPSINSGSHQITKGSVANLFYIKTAYTLSMGNIEELENVSLYPNPTSGIVSLKHSLDRIERIEVYNVLGSLINAMENPIDTVDLRSFSAGIYLMKIVTPNGSITKRMIKK</sequence>
<evidence type="ECO:0000313" key="6">
    <source>
        <dbReference type="EMBL" id="PRP68065.1"/>
    </source>
</evidence>
<keyword evidence="3" id="KW-0964">Secreted</keyword>
<dbReference type="Gene3D" id="2.60.40.10">
    <property type="entry name" value="Immunoglobulins"/>
    <property type="match status" value="1"/>
</dbReference>
<dbReference type="PANTHER" id="PTHR31683:SF18">
    <property type="entry name" value="PECTATE LYASE 21-RELATED"/>
    <property type="match status" value="1"/>
</dbReference>
<dbReference type="SMART" id="SM00656">
    <property type="entry name" value="Amb_all"/>
    <property type="match status" value="1"/>
</dbReference>
<dbReference type="GO" id="GO:0000272">
    <property type="term" value="P:polysaccharide catabolic process"/>
    <property type="evidence" value="ECO:0007669"/>
    <property type="project" value="UniProtKB-KW"/>
</dbReference>
<evidence type="ECO:0000256" key="1">
    <source>
        <dbReference type="ARBA" id="ARBA00022729"/>
    </source>
</evidence>
<evidence type="ECO:0000256" key="4">
    <source>
        <dbReference type="SAM" id="SignalP"/>
    </source>
</evidence>
<dbReference type="InterPro" id="IPR041253">
    <property type="entry name" value="CBM77"/>
</dbReference>
<organism evidence="6 7">
    <name type="scientific">Nonlabens agnitus</name>
    <dbReference type="NCBI Taxonomy" id="870484"/>
    <lineage>
        <taxon>Bacteria</taxon>
        <taxon>Pseudomonadati</taxon>
        <taxon>Bacteroidota</taxon>
        <taxon>Flavobacteriia</taxon>
        <taxon>Flavobacteriales</taxon>
        <taxon>Flavobacteriaceae</taxon>
        <taxon>Nonlabens</taxon>
    </lineage>
</organism>
<keyword evidence="2 3" id="KW-0456">Lyase</keyword>
<keyword evidence="3" id="KW-0119">Carbohydrate metabolism</keyword>
<name>A0A2S9WX78_9FLAO</name>
<dbReference type="GO" id="GO:0030570">
    <property type="term" value="F:pectate lyase activity"/>
    <property type="evidence" value="ECO:0007669"/>
    <property type="project" value="InterPro"/>
</dbReference>
<dbReference type="Pfam" id="PF00544">
    <property type="entry name" value="Pectate_lyase_4"/>
    <property type="match status" value="1"/>
</dbReference>
<dbReference type="InterPro" id="IPR045032">
    <property type="entry name" value="PEL"/>
</dbReference>
<accession>A0A2S9WX78</accession>
<evidence type="ECO:0000256" key="2">
    <source>
        <dbReference type="ARBA" id="ARBA00023239"/>
    </source>
</evidence>
<evidence type="ECO:0000259" key="5">
    <source>
        <dbReference type="SMART" id="SM00656"/>
    </source>
</evidence>
<dbReference type="AlphaFoldDB" id="A0A2S9WX78"/>
<feature type="chain" id="PRO_5015530524" evidence="4">
    <location>
        <begin position="20"/>
        <end position="827"/>
    </location>
</feature>
<gene>
    <name evidence="6" type="ORF">BST86_13675</name>
</gene>
<proteinExistence type="inferred from homology"/>
<dbReference type="InterPro" id="IPR011050">
    <property type="entry name" value="Pectin_lyase_fold/virulence"/>
</dbReference>
<keyword evidence="3" id="KW-0624">Polysaccharide degradation</keyword>
<keyword evidence="7" id="KW-1185">Reference proteome</keyword>
<feature type="signal peptide" evidence="4">
    <location>
        <begin position="1"/>
        <end position="19"/>
    </location>
</feature>